<name>A0A059B0V1_EUCGR</name>
<proteinExistence type="inferred from homology"/>
<accession>A0A059B0V1</accession>
<dbReference type="Gramene" id="KCW59857">
    <property type="protein sequence ID" value="KCW59857"/>
    <property type="gene ID" value="EUGRSUZ_H02597"/>
</dbReference>
<evidence type="ECO:0000256" key="2">
    <source>
        <dbReference type="ARBA" id="ARBA00023002"/>
    </source>
</evidence>
<evidence type="ECO:0000256" key="1">
    <source>
        <dbReference type="ARBA" id="ARBA00007406"/>
    </source>
</evidence>
<dbReference type="PANTHER" id="PTHR10836:SF76">
    <property type="entry name" value="GLYCERALDEHYDE-3-PHOSPHATE DEHYDROGENASE-RELATED"/>
    <property type="match status" value="1"/>
</dbReference>
<protein>
    <recommendedName>
        <fullName evidence="3">Glyceraldehyde 3-phosphate dehydrogenase NAD(P) binding domain-containing protein</fullName>
    </recommendedName>
</protein>
<dbReference type="FunFam" id="3.40.50.720:FF:000020">
    <property type="entry name" value="Glyceraldehyde-3-phosphate dehydrogenase"/>
    <property type="match status" value="1"/>
</dbReference>
<dbReference type="CDD" id="cd05214">
    <property type="entry name" value="GAPDH_I_N"/>
    <property type="match status" value="1"/>
</dbReference>
<evidence type="ECO:0000259" key="3">
    <source>
        <dbReference type="SMART" id="SM00846"/>
    </source>
</evidence>
<dbReference type="EMBL" id="KK198760">
    <property type="protein sequence ID" value="KCW59857.1"/>
    <property type="molecule type" value="Genomic_DNA"/>
</dbReference>
<comment type="similarity">
    <text evidence="1">Belongs to the glyceraldehyde-3-phosphate dehydrogenase family.</text>
</comment>
<gene>
    <name evidence="4" type="ORF">EUGRSUZ_H02597</name>
</gene>
<dbReference type="PANTHER" id="PTHR10836">
    <property type="entry name" value="GLYCERALDEHYDE 3-PHOSPHATE DEHYDROGENASE"/>
    <property type="match status" value="1"/>
</dbReference>
<dbReference type="SMART" id="SM00846">
    <property type="entry name" value="Gp_dh_N"/>
    <property type="match status" value="1"/>
</dbReference>
<dbReference type="GO" id="GO:0004365">
    <property type="term" value="F:glyceraldehyde-3-phosphate dehydrogenase (NAD+) (phosphorylating) activity"/>
    <property type="evidence" value="ECO:0000318"/>
    <property type="project" value="GO_Central"/>
</dbReference>
<keyword evidence="2" id="KW-0560">Oxidoreductase</keyword>
<dbReference type="STRING" id="71139.A0A059B0V1"/>
<evidence type="ECO:0000313" key="4">
    <source>
        <dbReference type="EMBL" id="KCW59857.1"/>
    </source>
</evidence>
<dbReference type="Gene3D" id="3.40.50.720">
    <property type="entry name" value="NAD(P)-binding Rossmann-like Domain"/>
    <property type="match status" value="1"/>
</dbReference>
<sequence>MATATAASSSLKGVVQGLVQQRQPFTPSLQLQRHSYPHRIHFLPVEKSSVRSIQPVRATAVDVRPIVPRFGRIGRLVLRIATARDDIDVVAVNDPFIDAKYMAYMLKYDSTHGVFTGTINVIDDSTSKINGKQIKVESKRNPEEIPWGYHGAEYVVESSGVFTTLDKASAHLKAGAKKVVILAPSADAPMFVVGVNEKSYKSNMDVVDDTSNEEAIEINMLRRSIANQMERDYNMPEIQ</sequence>
<dbReference type="InterPro" id="IPR020828">
    <property type="entry name" value="GlycerAld_3-P_DH_NAD(P)-bd"/>
</dbReference>
<feature type="domain" description="Glyceraldehyde 3-phosphate dehydrogenase NAD(P) binding" evidence="3">
    <location>
        <begin position="63"/>
        <end position="212"/>
    </location>
</feature>
<dbReference type="Pfam" id="PF00044">
    <property type="entry name" value="Gp_dh_N"/>
    <property type="match status" value="1"/>
</dbReference>
<dbReference type="GO" id="GO:0005829">
    <property type="term" value="C:cytosol"/>
    <property type="evidence" value="ECO:0000318"/>
    <property type="project" value="GO_Central"/>
</dbReference>
<dbReference type="GO" id="GO:0006096">
    <property type="term" value="P:glycolytic process"/>
    <property type="evidence" value="ECO:0000318"/>
    <property type="project" value="GO_Central"/>
</dbReference>
<dbReference type="InterPro" id="IPR020831">
    <property type="entry name" value="GlycerAld/Erythrose_P_DH"/>
</dbReference>
<reference evidence="4" key="1">
    <citation type="submission" date="2013-07" db="EMBL/GenBank/DDBJ databases">
        <title>The genome of Eucalyptus grandis.</title>
        <authorList>
            <person name="Schmutz J."/>
            <person name="Hayes R."/>
            <person name="Myburg A."/>
            <person name="Tuskan G."/>
            <person name="Grattapaglia D."/>
            <person name="Rokhsar D.S."/>
        </authorList>
    </citation>
    <scope>NUCLEOTIDE SEQUENCE</scope>
    <source>
        <tissue evidence="4">Leaf extractions</tissue>
    </source>
</reference>
<dbReference type="SUPFAM" id="SSF51735">
    <property type="entry name" value="NAD(P)-binding Rossmann-fold domains"/>
    <property type="match status" value="1"/>
</dbReference>
<dbReference type="AlphaFoldDB" id="A0A059B0V1"/>
<organism evidence="4">
    <name type="scientific">Eucalyptus grandis</name>
    <name type="common">Flooded gum</name>
    <dbReference type="NCBI Taxonomy" id="71139"/>
    <lineage>
        <taxon>Eukaryota</taxon>
        <taxon>Viridiplantae</taxon>
        <taxon>Streptophyta</taxon>
        <taxon>Embryophyta</taxon>
        <taxon>Tracheophyta</taxon>
        <taxon>Spermatophyta</taxon>
        <taxon>Magnoliopsida</taxon>
        <taxon>eudicotyledons</taxon>
        <taxon>Gunneridae</taxon>
        <taxon>Pentapetalae</taxon>
        <taxon>rosids</taxon>
        <taxon>malvids</taxon>
        <taxon>Myrtales</taxon>
        <taxon>Myrtaceae</taxon>
        <taxon>Myrtoideae</taxon>
        <taxon>Eucalypteae</taxon>
        <taxon>Eucalyptus</taxon>
    </lineage>
</organism>
<dbReference type="InParanoid" id="A0A059B0V1"/>
<dbReference type="GO" id="GO:0051287">
    <property type="term" value="F:NAD binding"/>
    <property type="evidence" value="ECO:0007669"/>
    <property type="project" value="InterPro"/>
</dbReference>
<dbReference type="InterPro" id="IPR036291">
    <property type="entry name" value="NAD(P)-bd_dom_sf"/>
</dbReference>